<evidence type="ECO:0000256" key="2">
    <source>
        <dbReference type="SAM" id="Phobius"/>
    </source>
</evidence>
<dbReference type="PANTHER" id="PTHR48145">
    <property type="entry name" value="NUCLEAR ENVELOPE-ASSOCIATED PROTEIN 1"/>
    <property type="match status" value="1"/>
</dbReference>
<gene>
    <name evidence="3" type="ORF">F0562_000710</name>
</gene>
<dbReference type="EMBL" id="CM018031">
    <property type="protein sequence ID" value="KAA8549026.1"/>
    <property type="molecule type" value="Genomic_DNA"/>
</dbReference>
<evidence type="ECO:0000256" key="1">
    <source>
        <dbReference type="SAM" id="Coils"/>
    </source>
</evidence>
<name>A0A5J5C2B4_9ASTE</name>
<sequence>MLVSISTSTFSVSWVSVKDLFILVLFDYSLHMRVLILKRKLIFAKRSRGFQRNVVALAAELKDVRIRFASQQESCARETLTRQAVERKARSMEGEIFRLHQSLQEKDDQLQASASTTKQFLKELDDLRLQLSGTQETVNASSASAQSAHLQYLALAKGLDEKNIMLKEQEDCVNRLAEQLNHLQMDLQAREVSQKQLKDEILRIEKDIMQEVAVAGASKDCELRKILDEVSPKKD</sequence>
<feature type="coiled-coil region" evidence="1">
    <location>
        <begin position="159"/>
        <end position="186"/>
    </location>
</feature>
<reference evidence="3 4" key="1">
    <citation type="submission" date="2019-09" db="EMBL/GenBank/DDBJ databases">
        <title>A chromosome-level genome assembly of the Chinese tupelo Nyssa sinensis.</title>
        <authorList>
            <person name="Yang X."/>
            <person name="Kang M."/>
            <person name="Yang Y."/>
            <person name="Xiong H."/>
            <person name="Wang M."/>
            <person name="Zhang Z."/>
            <person name="Wang Z."/>
            <person name="Wu H."/>
            <person name="Ma T."/>
            <person name="Liu J."/>
            <person name="Xi Z."/>
        </authorList>
    </citation>
    <scope>NUCLEOTIDE SEQUENCE [LARGE SCALE GENOMIC DNA]</scope>
    <source>
        <strain evidence="3">J267</strain>
        <tissue evidence="3">Leaf</tissue>
    </source>
</reference>
<feature type="transmembrane region" description="Helical" evidence="2">
    <location>
        <begin position="20"/>
        <end position="37"/>
    </location>
</feature>
<keyword evidence="4" id="KW-1185">Reference proteome</keyword>
<accession>A0A5J5C2B4</accession>
<proteinExistence type="predicted"/>
<dbReference type="PANTHER" id="PTHR48145:SF5">
    <property type="entry name" value="NUCLEAR ENVELOPE-ASSOCIATED PROTEIN 2"/>
    <property type="match status" value="1"/>
</dbReference>
<keyword evidence="2" id="KW-1133">Transmembrane helix</keyword>
<evidence type="ECO:0000313" key="3">
    <source>
        <dbReference type="EMBL" id="KAA8549026.1"/>
    </source>
</evidence>
<organism evidence="3 4">
    <name type="scientific">Nyssa sinensis</name>
    <dbReference type="NCBI Taxonomy" id="561372"/>
    <lineage>
        <taxon>Eukaryota</taxon>
        <taxon>Viridiplantae</taxon>
        <taxon>Streptophyta</taxon>
        <taxon>Embryophyta</taxon>
        <taxon>Tracheophyta</taxon>
        <taxon>Spermatophyta</taxon>
        <taxon>Magnoliopsida</taxon>
        <taxon>eudicotyledons</taxon>
        <taxon>Gunneridae</taxon>
        <taxon>Pentapetalae</taxon>
        <taxon>asterids</taxon>
        <taxon>Cornales</taxon>
        <taxon>Nyssaceae</taxon>
        <taxon>Nyssa</taxon>
    </lineage>
</organism>
<dbReference type="AlphaFoldDB" id="A0A5J5C2B4"/>
<keyword evidence="2" id="KW-0472">Membrane</keyword>
<keyword evidence="2" id="KW-0812">Transmembrane</keyword>
<keyword evidence="1" id="KW-0175">Coiled coil</keyword>
<dbReference type="Proteomes" id="UP000325577">
    <property type="component" value="Linkage Group LG0"/>
</dbReference>
<evidence type="ECO:0000313" key="4">
    <source>
        <dbReference type="Proteomes" id="UP000325577"/>
    </source>
</evidence>
<dbReference type="OrthoDB" id="1912966at2759"/>
<dbReference type="InterPro" id="IPR049932">
    <property type="entry name" value="NEAP1-4"/>
</dbReference>
<protein>
    <submittedName>
        <fullName evidence="3">Uncharacterized protein</fullName>
    </submittedName>
</protein>